<feature type="domain" description="G-protein coupled receptors family 1 profile" evidence="13">
    <location>
        <begin position="37"/>
        <end position="296"/>
    </location>
</feature>
<keyword evidence="10 11" id="KW-0807">Transducer</keyword>
<dbReference type="PRINTS" id="PR01157">
    <property type="entry name" value="P2YPURNOCPTR"/>
</dbReference>
<keyword evidence="8 11" id="KW-0675">Receptor</keyword>
<evidence type="ECO:0000256" key="1">
    <source>
        <dbReference type="ARBA" id="ARBA00004651"/>
    </source>
</evidence>
<evidence type="ECO:0000313" key="14">
    <source>
        <dbReference type="Ensembl" id="ENSDCDP00010005432.1"/>
    </source>
</evidence>
<comment type="subcellular location">
    <subcellularLocation>
        <location evidence="1">Cell membrane</location>
        <topology evidence="1">Multi-pass membrane protein</topology>
    </subcellularLocation>
</comment>
<name>A0AAY4A8Y4_9TELE</name>
<reference evidence="14" key="3">
    <citation type="submission" date="2025-09" db="UniProtKB">
        <authorList>
            <consortium name="Ensembl"/>
        </authorList>
    </citation>
    <scope>IDENTIFICATION</scope>
</reference>
<dbReference type="PROSITE" id="PS00237">
    <property type="entry name" value="G_PROTEIN_RECEP_F1_1"/>
    <property type="match status" value="1"/>
</dbReference>
<dbReference type="PANTHER" id="PTHR24233">
    <property type="entry name" value="P2Y PURINOCEPTOR-RELATED G-PROTEIN COUPLED RECEPTOR"/>
    <property type="match status" value="1"/>
</dbReference>
<protein>
    <recommendedName>
        <fullName evidence="13">G-protein coupled receptors family 1 profile domain-containing protein</fullName>
    </recommendedName>
</protein>
<comment type="similarity">
    <text evidence="11">Belongs to the G-protein coupled receptor 1 family.</text>
</comment>
<dbReference type="FunFam" id="1.20.1070.10:FF:000049">
    <property type="entry name" value="G-protein coupled receptor 87"/>
    <property type="match status" value="1"/>
</dbReference>
<feature type="transmembrane region" description="Helical" evidence="12">
    <location>
        <begin position="235"/>
        <end position="252"/>
    </location>
</feature>
<dbReference type="Proteomes" id="UP000694580">
    <property type="component" value="Chromosome 2"/>
</dbReference>
<accession>A0AAY4A8Y4</accession>
<evidence type="ECO:0000256" key="12">
    <source>
        <dbReference type="SAM" id="Phobius"/>
    </source>
</evidence>
<dbReference type="GO" id="GO:0005886">
    <property type="term" value="C:plasma membrane"/>
    <property type="evidence" value="ECO:0007669"/>
    <property type="project" value="UniProtKB-SubCell"/>
</dbReference>
<feature type="transmembrane region" description="Helical" evidence="12">
    <location>
        <begin position="135"/>
        <end position="157"/>
    </location>
</feature>
<dbReference type="InterPro" id="IPR008109">
    <property type="entry name" value="P2Y13_rcpt"/>
</dbReference>
<evidence type="ECO:0000256" key="5">
    <source>
        <dbReference type="ARBA" id="ARBA00023040"/>
    </source>
</evidence>
<keyword evidence="7" id="KW-1015">Disulfide bond</keyword>
<feature type="transmembrane region" description="Helical" evidence="12">
    <location>
        <begin position="57"/>
        <end position="77"/>
    </location>
</feature>
<feature type="transmembrane region" description="Helical" evidence="12">
    <location>
        <begin position="97"/>
        <end position="115"/>
    </location>
</feature>
<feature type="transmembrane region" description="Helical" evidence="12">
    <location>
        <begin position="20"/>
        <end position="45"/>
    </location>
</feature>
<dbReference type="PRINTS" id="PR01735">
    <property type="entry name" value="P2Y13PRNCPTR"/>
</dbReference>
<keyword evidence="5 11" id="KW-0297">G-protein coupled receptor</keyword>
<evidence type="ECO:0000256" key="9">
    <source>
        <dbReference type="ARBA" id="ARBA00023180"/>
    </source>
</evidence>
<dbReference type="PANTHER" id="PTHR24233:SF10">
    <property type="entry name" value="P2Y PURINOCEPTOR 13"/>
    <property type="match status" value="1"/>
</dbReference>
<dbReference type="PROSITE" id="PS50262">
    <property type="entry name" value="G_PROTEIN_RECEP_F1_2"/>
    <property type="match status" value="1"/>
</dbReference>
<dbReference type="PRINTS" id="PR00237">
    <property type="entry name" value="GPCRRHODOPSN"/>
</dbReference>
<reference evidence="14 15" key="1">
    <citation type="submission" date="2020-06" db="EMBL/GenBank/DDBJ databases">
        <authorList>
            <consortium name="Wellcome Sanger Institute Data Sharing"/>
        </authorList>
    </citation>
    <scope>NUCLEOTIDE SEQUENCE [LARGE SCALE GENOMIC DNA]</scope>
</reference>
<evidence type="ECO:0000256" key="4">
    <source>
        <dbReference type="ARBA" id="ARBA00022989"/>
    </source>
</evidence>
<dbReference type="GeneTree" id="ENSGT01110000267167"/>
<keyword evidence="2" id="KW-1003">Cell membrane</keyword>
<feature type="transmembrane region" description="Helical" evidence="12">
    <location>
        <begin position="193"/>
        <end position="214"/>
    </location>
</feature>
<dbReference type="SUPFAM" id="SSF81321">
    <property type="entry name" value="Family A G protein-coupled receptor-like"/>
    <property type="match status" value="1"/>
</dbReference>
<keyword evidence="15" id="KW-1185">Reference proteome</keyword>
<dbReference type="AlphaFoldDB" id="A0AAY4A8Y4"/>
<evidence type="ECO:0000259" key="13">
    <source>
        <dbReference type="PROSITE" id="PS50262"/>
    </source>
</evidence>
<reference evidence="14" key="2">
    <citation type="submission" date="2025-08" db="UniProtKB">
        <authorList>
            <consortium name="Ensembl"/>
        </authorList>
    </citation>
    <scope>IDENTIFICATION</scope>
</reference>
<dbReference type="InterPro" id="IPR000276">
    <property type="entry name" value="GPCR_Rhodpsn"/>
</dbReference>
<organism evidence="14 15">
    <name type="scientific">Denticeps clupeoides</name>
    <name type="common">denticle herring</name>
    <dbReference type="NCBI Taxonomy" id="299321"/>
    <lineage>
        <taxon>Eukaryota</taxon>
        <taxon>Metazoa</taxon>
        <taxon>Chordata</taxon>
        <taxon>Craniata</taxon>
        <taxon>Vertebrata</taxon>
        <taxon>Euteleostomi</taxon>
        <taxon>Actinopterygii</taxon>
        <taxon>Neopterygii</taxon>
        <taxon>Teleostei</taxon>
        <taxon>Clupei</taxon>
        <taxon>Clupeiformes</taxon>
        <taxon>Denticipitoidei</taxon>
        <taxon>Denticipitidae</taxon>
        <taxon>Denticeps</taxon>
    </lineage>
</organism>
<keyword evidence="6 12" id="KW-0472">Membrane</keyword>
<keyword evidence="4 12" id="KW-1133">Transmembrane helix</keyword>
<evidence type="ECO:0000256" key="10">
    <source>
        <dbReference type="ARBA" id="ARBA00023224"/>
    </source>
</evidence>
<dbReference type="Ensembl" id="ENSDCDT00010005622.1">
    <property type="protein sequence ID" value="ENSDCDP00010005432.1"/>
    <property type="gene ID" value="ENSDCDG00010002378.1"/>
</dbReference>
<evidence type="ECO:0000256" key="2">
    <source>
        <dbReference type="ARBA" id="ARBA00022475"/>
    </source>
</evidence>
<gene>
    <name evidence="14" type="primary">P2RY13</name>
</gene>
<dbReference type="Gene3D" id="1.20.1070.10">
    <property type="entry name" value="Rhodopsin 7-helix transmembrane proteins"/>
    <property type="match status" value="1"/>
</dbReference>
<evidence type="ECO:0000256" key="6">
    <source>
        <dbReference type="ARBA" id="ARBA00023136"/>
    </source>
</evidence>
<evidence type="ECO:0000256" key="11">
    <source>
        <dbReference type="RuleBase" id="RU000688"/>
    </source>
</evidence>
<keyword evidence="9" id="KW-0325">Glycoprotein</keyword>
<evidence type="ECO:0000256" key="8">
    <source>
        <dbReference type="ARBA" id="ARBA00023170"/>
    </source>
</evidence>
<keyword evidence="3 11" id="KW-0812">Transmembrane</keyword>
<proteinExistence type="inferred from homology"/>
<evidence type="ECO:0000256" key="7">
    <source>
        <dbReference type="ARBA" id="ARBA00023157"/>
    </source>
</evidence>
<dbReference type="Pfam" id="PF00001">
    <property type="entry name" value="7tm_1"/>
    <property type="match status" value="1"/>
</dbReference>
<sequence>MNSSLSNSSLKCTRDTTVTAVVFPCLYSLLFLLALVLNCLAAWIFFQIRSTTTFMVYLKNVVVADLLMTLTIPIKVLTDLDVGSWRLRAFYCRYSAVLFYITMYISIILLGLISLDRFLKIVRPFDKCALQRVGVGRVVCATVWAVMLSLALPNIILSDLYPGEAPKGRLKCSSMKGHTGLMWHEGFNYFCQVVFWGTLAVMAVCYTFISRKVYKSYRASRSGSGKASRSTKAKVFVVVAVFFVCFAPFHFARVPYTLTQTRSSSSHCWSQNILYVTKEATLWMSSTNICLDPLIYVFLCRVFRSKLTAAFSRKPLAPGAMESVTETSTRLELSQTHKPHNLTQK</sequence>
<evidence type="ECO:0000313" key="15">
    <source>
        <dbReference type="Proteomes" id="UP000694580"/>
    </source>
</evidence>
<feature type="transmembrane region" description="Helical" evidence="12">
    <location>
        <begin position="282"/>
        <end position="303"/>
    </location>
</feature>
<dbReference type="GO" id="GO:0045028">
    <property type="term" value="F:G protein-coupled purinergic nucleotide receptor activity"/>
    <property type="evidence" value="ECO:0007669"/>
    <property type="project" value="InterPro"/>
</dbReference>
<evidence type="ECO:0000256" key="3">
    <source>
        <dbReference type="ARBA" id="ARBA00022692"/>
    </source>
</evidence>
<dbReference type="InterPro" id="IPR017452">
    <property type="entry name" value="GPCR_Rhodpsn_7TM"/>
</dbReference>